<gene>
    <name evidence="6" type="ORF">HOLleu_10083</name>
</gene>
<dbReference type="OrthoDB" id="6133475at2759"/>
<dbReference type="PANTHER" id="PTHR22803">
    <property type="entry name" value="MANNOSE, PHOSPHOLIPASE, LECTIN RECEPTOR RELATED"/>
    <property type="match status" value="1"/>
</dbReference>
<keyword evidence="1" id="KW-0732">Signal</keyword>
<dbReference type="PROSITE" id="PS50923">
    <property type="entry name" value="SUSHI"/>
    <property type="match status" value="2"/>
</dbReference>
<dbReference type="EMBL" id="JAIZAY010000004">
    <property type="protein sequence ID" value="KAJ8043122.1"/>
    <property type="molecule type" value="Genomic_DNA"/>
</dbReference>
<dbReference type="PROSITE" id="PS50041">
    <property type="entry name" value="C_TYPE_LECTIN_2"/>
    <property type="match status" value="1"/>
</dbReference>
<dbReference type="InterPro" id="IPR035976">
    <property type="entry name" value="Sushi/SCR/CCP_sf"/>
</dbReference>
<dbReference type="SUPFAM" id="SSF57535">
    <property type="entry name" value="Complement control module/SCR domain"/>
    <property type="match status" value="2"/>
</dbReference>
<evidence type="ECO:0000313" key="6">
    <source>
        <dbReference type="EMBL" id="KAJ8043122.1"/>
    </source>
</evidence>
<comment type="caution">
    <text evidence="3">Lacks conserved residue(s) required for the propagation of feature annotation.</text>
</comment>
<feature type="domain" description="C-type lectin" evidence="4">
    <location>
        <begin position="149"/>
        <end position="250"/>
    </location>
</feature>
<keyword evidence="7" id="KW-1185">Reference proteome</keyword>
<feature type="domain" description="Sushi" evidence="5">
    <location>
        <begin position="5"/>
        <end position="72"/>
    </location>
</feature>
<dbReference type="InterPro" id="IPR016186">
    <property type="entry name" value="C-type_lectin-like/link_sf"/>
</dbReference>
<evidence type="ECO:0000259" key="5">
    <source>
        <dbReference type="PROSITE" id="PS50923"/>
    </source>
</evidence>
<name>A0A9Q1HBG5_HOLLE</name>
<evidence type="ECO:0000256" key="2">
    <source>
        <dbReference type="ARBA" id="ARBA00023157"/>
    </source>
</evidence>
<dbReference type="Gene3D" id="3.10.100.10">
    <property type="entry name" value="Mannose-Binding Protein A, subunit A"/>
    <property type="match status" value="1"/>
</dbReference>
<dbReference type="InterPro" id="IPR000436">
    <property type="entry name" value="Sushi_SCR_CCP_dom"/>
</dbReference>
<comment type="caution">
    <text evidence="6">The sequence shown here is derived from an EMBL/GenBank/DDBJ whole genome shotgun (WGS) entry which is preliminary data.</text>
</comment>
<dbReference type="InterPro" id="IPR016187">
    <property type="entry name" value="CTDL_fold"/>
</dbReference>
<dbReference type="SMART" id="SM00034">
    <property type="entry name" value="CLECT"/>
    <property type="match status" value="1"/>
</dbReference>
<dbReference type="AlphaFoldDB" id="A0A9Q1HBG5"/>
<dbReference type="Pfam" id="PF00059">
    <property type="entry name" value="Lectin_C"/>
    <property type="match status" value="1"/>
</dbReference>
<dbReference type="Gene3D" id="2.10.70.10">
    <property type="entry name" value="Complement Module, domain 1"/>
    <property type="match status" value="1"/>
</dbReference>
<dbReference type="CDD" id="cd00037">
    <property type="entry name" value="CLECT"/>
    <property type="match status" value="1"/>
</dbReference>
<dbReference type="SUPFAM" id="SSF56436">
    <property type="entry name" value="C-type lectin-like"/>
    <property type="match status" value="1"/>
</dbReference>
<evidence type="ECO:0000256" key="1">
    <source>
        <dbReference type="ARBA" id="ARBA00022729"/>
    </source>
</evidence>
<sequence>MCHGITCSTNNLPIVGEGSFDCAPNTNISIGEACALTCNEGFYLAYSSQAVCEEEMTNQGGLWSDGSFVCHAIKCFTNNLPTVSEGSFDCAPNSNVSMGEACTLTCNNESYPVYSSQAVCEAGIPNQGGVWSNGTFVCRRLNCSEWNEWNGSEYKLISTSQTWEESRQLCESNSSHLVTIENKEENIFVRKMVWLCYQFRWTWIGLNDRTTEGIWKWSDGTVSTYRNWGVGGASGGHADDCVAMFGEDRQ</sequence>
<dbReference type="InterPro" id="IPR001304">
    <property type="entry name" value="C-type_lectin-like"/>
</dbReference>
<evidence type="ECO:0000259" key="4">
    <source>
        <dbReference type="PROSITE" id="PS50041"/>
    </source>
</evidence>
<reference evidence="6" key="1">
    <citation type="submission" date="2021-10" db="EMBL/GenBank/DDBJ databases">
        <title>Tropical sea cucumber genome reveals ecological adaptation and Cuvierian tubules defense mechanism.</title>
        <authorList>
            <person name="Chen T."/>
        </authorList>
    </citation>
    <scope>NUCLEOTIDE SEQUENCE</scope>
    <source>
        <strain evidence="6">Nanhai2018</strain>
        <tissue evidence="6">Muscle</tissue>
    </source>
</reference>
<proteinExistence type="predicted"/>
<organism evidence="6 7">
    <name type="scientific">Holothuria leucospilota</name>
    <name type="common">Black long sea cucumber</name>
    <name type="synonym">Mertensiothuria leucospilota</name>
    <dbReference type="NCBI Taxonomy" id="206669"/>
    <lineage>
        <taxon>Eukaryota</taxon>
        <taxon>Metazoa</taxon>
        <taxon>Echinodermata</taxon>
        <taxon>Eleutherozoa</taxon>
        <taxon>Echinozoa</taxon>
        <taxon>Holothuroidea</taxon>
        <taxon>Aspidochirotacea</taxon>
        <taxon>Aspidochirotida</taxon>
        <taxon>Holothuriidae</taxon>
        <taxon>Holothuria</taxon>
    </lineage>
</organism>
<dbReference type="Proteomes" id="UP001152320">
    <property type="component" value="Chromosome 4"/>
</dbReference>
<evidence type="ECO:0000313" key="7">
    <source>
        <dbReference type="Proteomes" id="UP001152320"/>
    </source>
</evidence>
<feature type="domain" description="Sushi" evidence="5">
    <location>
        <begin position="73"/>
        <end position="140"/>
    </location>
</feature>
<protein>
    <submittedName>
        <fullName evidence="6">C-type lectin domain family 17, member A</fullName>
    </submittedName>
</protein>
<evidence type="ECO:0000256" key="3">
    <source>
        <dbReference type="PROSITE-ProRule" id="PRU00302"/>
    </source>
</evidence>
<keyword evidence="2" id="KW-1015">Disulfide bond</keyword>
<dbReference type="InterPro" id="IPR050111">
    <property type="entry name" value="C-type_lectin/snaclec_domain"/>
</dbReference>
<accession>A0A9Q1HBG5</accession>
<keyword evidence="3" id="KW-0768">Sushi</keyword>